<gene>
    <name evidence="3" type="ORF">M0813_19408</name>
</gene>
<evidence type="ECO:0000256" key="1">
    <source>
        <dbReference type="SAM" id="Phobius"/>
    </source>
</evidence>
<keyword evidence="2" id="KW-0732">Signal</keyword>
<reference evidence="3" key="1">
    <citation type="submission" date="2022-08" db="EMBL/GenBank/DDBJ databases">
        <title>Novel sulfate-reducing endosymbionts in the free-living metamonad Anaeramoeba.</title>
        <authorList>
            <person name="Jerlstrom-Hultqvist J."/>
            <person name="Cepicka I."/>
            <person name="Gallot-Lavallee L."/>
            <person name="Salas-Leiva D."/>
            <person name="Curtis B.A."/>
            <person name="Zahonova K."/>
            <person name="Pipaliya S."/>
            <person name="Dacks J."/>
            <person name="Roger A.J."/>
        </authorList>
    </citation>
    <scope>NUCLEOTIDE SEQUENCE</scope>
    <source>
        <strain evidence="3">Schooner1</strain>
    </source>
</reference>
<comment type="caution">
    <text evidence="3">The sequence shown here is derived from an EMBL/GenBank/DDBJ whole genome shotgun (WGS) entry which is preliminary data.</text>
</comment>
<sequence length="188" mass="20703">MKNSNIFLLLFLIVAQFVFGCDNNKGCDDQDLPYCVSSKCVECSQTSHCDNNKYCTSKNICEKYESDILGEFCNYFQDIPDKCESIATDNNICGKCEDNKLLWQGVCVHFECLACKNGDDNSGIAKNRPTLGCFPSGSSGYAGKIGSVQYNDNSPSSIPNDSMGIGLIVCGVFLFLVLILQCIMYFKS</sequence>
<keyword evidence="1" id="KW-0812">Transmembrane</keyword>
<organism evidence="3 4">
    <name type="scientific">Anaeramoeba flamelloides</name>
    <dbReference type="NCBI Taxonomy" id="1746091"/>
    <lineage>
        <taxon>Eukaryota</taxon>
        <taxon>Metamonada</taxon>
        <taxon>Anaeramoebidae</taxon>
        <taxon>Anaeramoeba</taxon>
    </lineage>
</organism>
<evidence type="ECO:0000313" key="4">
    <source>
        <dbReference type="Proteomes" id="UP001150062"/>
    </source>
</evidence>
<protein>
    <submittedName>
        <fullName evidence="3">Uncharacterized protein</fullName>
    </submittedName>
</protein>
<proteinExistence type="predicted"/>
<dbReference type="EMBL" id="JAOAOG010000136">
    <property type="protein sequence ID" value="KAJ6246269.1"/>
    <property type="molecule type" value="Genomic_DNA"/>
</dbReference>
<evidence type="ECO:0000256" key="2">
    <source>
        <dbReference type="SAM" id="SignalP"/>
    </source>
</evidence>
<feature type="transmembrane region" description="Helical" evidence="1">
    <location>
        <begin position="163"/>
        <end position="186"/>
    </location>
</feature>
<feature type="signal peptide" evidence="2">
    <location>
        <begin position="1"/>
        <end position="20"/>
    </location>
</feature>
<feature type="chain" id="PRO_5045829015" evidence="2">
    <location>
        <begin position="21"/>
        <end position="188"/>
    </location>
</feature>
<dbReference type="Proteomes" id="UP001150062">
    <property type="component" value="Unassembled WGS sequence"/>
</dbReference>
<evidence type="ECO:0000313" key="3">
    <source>
        <dbReference type="EMBL" id="KAJ6246269.1"/>
    </source>
</evidence>
<dbReference type="PROSITE" id="PS51257">
    <property type="entry name" value="PROKAR_LIPOPROTEIN"/>
    <property type="match status" value="1"/>
</dbReference>
<keyword evidence="4" id="KW-1185">Reference proteome</keyword>
<name>A0ABQ8YP98_9EUKA</name>
<accession>A0ABQ8YP98</accession>
<keyword evidence="1" id="KW-0472">Membrane</keyword>
<keyword evidence="1" id="KW-1133">Transmembrane helix</keyword>